<sequence length="357" mass="38599">MEKELNLSLEMIGRTFCDDEELVHCENCIGAVAIPVGIAGPITIHGANGLSHPYIPLATTEGALVASINRGCKVIRESGGTTIMVDHVGATRGPVFEVKNIQEGREFSKWIQEELENLDRIAQETSAHLKLKNIYSSQQGKYVYVRFQFDTDQAMGMNMVTIATTKIAEYVESKNKAHLLAVAGNFDTDKKPSWLNMIEGRGRKIWGEVIISEDTLKKMLHVTPRNIEKTVIAKCWGGSIMSGSMGFNAHFANIVAAFFAATGQDLAHISEGSLGVTSAEVLENGDLYFSVYLPDILLGIVGGGTKLKTQTEARMITKTQTSDELAEVLGAAVLAGELSLIASIAEGSLAKTHEKLG</sequence>
<dbReference type="SUPFAM" id="SSF55035">
    <property type="entry name" value="NAD-binding domain of HMG-CoA reductase"/>
    <property type="match status" value="1"/>
</dbReference>
<dbReference type="InterPro" id="IPR009023">
    <property type="entry name" value="HMG_CoA_Rdtase_NAD(P)-bd_sf"/>
</dbReference>
<dbReference type="AlphaFoldDB" id="A0A2M8KPD6"/>
<dbReference type="InterPro" id="IPR004554">
    <property type="entry name" value="HMG_CoA_Rdtase_eu_arc"/>
</dbReference>
<dbReference type="PANTHER" id="PTHR10572:SF24">
    <property type="entry name" value="3-HYDROXY-3-METHYLGLUTARYL-COENZYME A REDUCTASE"/>
    <property type="match status" value="1"/>
</dbReference>
<dbReference type="InterPro" id="IPR023076">
    <property type="entry name" value="HMG_CoA_Rdtase_CS"/>
</dbReference>
<dbReference type="PANTHER" id="PTHR10572">
    <property type="entry name" value="3-HYDROXY-3-METHYLGLUTARYL-COENZYME A REDUCTASE"/>
    <property type="match status" value="1"/>
</dbReference>
<dbReference type="GO" id="GO:0015936">
    <property type="term" value="P:coenzyme A metabolic process"/>
    <property type="evidence" value="ECO:0007669"/>
    <property type="project" value="InterPro"/>
</dbReference>
<reference evidence="6" key="1">
    <citation type="submission" date="2017-09" db="EMBL/GenBank/DDBJ databases">
        <title>Depth-based differentiation of microbial function through sediment-hosted aquifers and enrichment of novel symbionts in the deep terrestrial subsurface.</title>
        <authorList>
            <person name="Probst A.J."/>
            <person name="Ladd B."/>
            <person name="Jarett J.K."/>
            <person name="Geller-Mcgrath D.E."/>
            <person name="Sieber C.M.K."/>
            <person name="Emerson J.B."/>
            <person name="Anantharaman K."/>
            <person name="Thomas B.C."/>
            <person name="Malmstrom R."/>
            <person name="Stieglmeier M."/>
            <person name="Klingl A."/>
            <person name="Woyke T."/>
            <person name="Ryan C.M."/>
            <person name="Banfield J.F."/>
        </authorList>
    </citation>
    <scope>NUCLEOTIDE SEQUENCE [LARGE SCALE GENOMIC DNA]</scope>
</reference>
<dbReference type="CDD" id="cd00643">
    <property type="entry name" value="HMG-CoA_reductase_classI"/>
    <property type="match status" value="1"/>
</dbReference>
<dbReference type="EC" id="1.1.1.34" evidence="2"/>
<dbReference type="SUPFAM" id="SSF56542">
    <property type="entry name" value="Substrate-binding domain of HMG-CoA reductase"/>
    <property type="match status" value="1"/>
</dbReference>
<dbReference type="GO" id="GO:0008299">
    <property type="term" value="P:isoprenoid biosynthetic process"/>
    <property type="evidence" value="ECO:0007669"/>
    <property type="project" value="InterPro"/>
</dbReference>
<comment type="similarity">
    <text evidence="1">Belongs to the HMG-CoA reductase family.</text>
</comment>
<keyword evidence="3" id="KW-0521">NADP</keyword>
<organism evidence="5 6">
    <name type="scientific">Candidatus Roizmanbacteria bacterium CG10_big_fil_rev_8_21_14_0_10_39_12</name>
    <dbReference type="NCBI Taxonomy" id="1974852"/>
    <lineage>
        <taxon>Bacteria</taxon>
        <taxon>Candidatus Roizmaniibacteriota</taxon>
    </lineage>
</organism>
<name>A0A2M8KPD6_9BACT</name>
<protein>
    <recommendedName>
        <fullName evidence="2">hydroxymethylglutaryl-CoA reductase (NADPH)</fullName>
        <ecNumber evidence="2">1.1.1.34</ecNumber>
    </recommendedName>
</protein>
<dbReference type="Gene3D" id="3.30.70.420">
    <property type="entry name" value="Hydroxymethylglutaryl-CoA reductase, class I/II, NAD/NADP-binding domain"/>
    <property type="match status" value="1"/>
</dbReference>
<dbReference type="GO" id="GO:0016126">
    <property type="term" value="P:sterol biosynthetic process"/>
    <property type="evidence" value="ECO:0007669"/>
    <property type="project" value="TreeGrafter"/>
</dbReference>
<dbReference type="PRINTS" id="PR00071">
    <property type="entry name" value="HMGCOARDTASE"/>
</dbReference>
<comment type="caution">
    <text evidence="5">The sequence shown here is derived from an EMBL/GenBank/DDBJ whole genome shotgun (WGS) entry which is preliminary data.</text>
</comment>
<dbReference type="InterPro" id="IPR002202">
    <property type="entry name" value="HMG_CoA_Rdtase"/>
</dbReference>
<feature type="non-terminal residue" evidence="5">
    <location>
        <position position="357"/>
    </location>
</feature>
<dbReference type="Pfam" id="PF00368">
    <property type="entry name" value="HMG-CoA_red"/>
    <property type="match status" value="1"/>
</dbReference>
<evidence type="ECO:0000256" key="4">
    <source>
        <dbReference type="ARBA" id="ARBA00023002"/>
    </source>
</evidence>
<evidence type="ECO:0000313" key="6">
    <source>
        <dbReference type="Proteomes" id="UP000230222"/>
    </source>
</evidence>
<dbReference type="InterPro" id="IPR023074">
    <property type="entry name" value="HMG_CoA_Rdtase_cat_sf"/>
</dbReference>
<dbReference type="EMBL" id="PFEC01000050">
    <property type="protein sequence ID" value="PJE61770.1"/>
    <property type="molecule type" value="Genomic_DNA"/>
</dbReference>
<dbReference type="Proteomes" id="UP000230222">
    <property type="component" value="Unassembled WGS sequence"/>
</dbReference>
<evidence type="ECO:0000256" key="1">
    <source>
        <dbReference type="ARBA" id="ARBA00007661"/>
    </source>
</evidence>
<evidence type="ECO:0000256" key="2">
    <source>
        <dbReference type="ARBA" id="ARBA00012999"/>
    </source>
</evidence>
<proteinExistence type="inferred from homology"/>
<dbReference type="Gene3D" id="3.90.770.10">
    <property type="entry name" value="3-hydroxy-3-methylglutaryl-coenzyme A Reductase, Chain A, domain 2"/>
    <property type="match status" value="1"/>
</dbReference>
<accession>A0A2M8KPD6</accession>
<evidence type="ECO:0000256" key="3">
    <source>
        <dbReference type="ARBA" id="ARBA00022857"/>
    </source>
</evidence>
<evidence type="ECO:0000313" key="5">
    <source>
        <dbReference type="EMBL" id="PJE61770.1"/>
    </source>
</evidence>
<dbReference type="GO" id="GO:0004420">
    <property type="term" value="F:hydroxymethylglutaryl-CoA reductase (NADPH) activity"/>
    <property type="evidence" value="ECO:0007669"/>
    <property type="project" value="UniProtKB-EC"/>
</dbReference>
<keyword evidence="4" id="KW-0560">Oxidoreductase</keyword>
<dbReference type="PROSITE" id="PS50065">
    <property type="entry name" value="HMG_COA_REDUCTASE_4"/>
    <property type="match status" value="1"/>
</dbReference>
<dbReference type="PROSITE" id="PS00318">
    <property type="entry name" value="HMG_COA_REDUCTASE_2"/>
    <property type="match status" value="1"/>
</dbReference>
<gene>
    <name evidence="5" type="ORF">COU87_02780</name>
</gene>
<dbReference type="InterPro" id="IPR009029">
    <property type="entry name" value="HMG_CoA_Rdtase_sub-bd_dom_sf"/>
</dbReference>